<evidence type="ECO:0000313" key="16">
    <source>
        <dbReference type="EMBL" id="MEJ5978833.1"/>
    </source>
</evidence>
<comment type="similarity">
    <text evidence="11 12">Belongs to the TonB-dependent receptor family.</text>
</comment>
<evidence type="ECO:0000256" key="13">
    <source>
        <dbReference type="SAM" id="SignalP"/>
    </source>
</evidence>
<dbReference type="InterPro" id="IPR012910">
    <property type="entry name" value="Plug_dom"/>
</dbReference>
<feature type="domain" description="TonB-dependent receptor plug" evidence="15">
    <location>
        <begin position="53"/>
        <end position="158"/>
    </location>
</feature>
<dbReference type="Pfam" id="PF07715">
    <property type="entry name" value="Plug"/>
    <property type="match status" value="1"/>
</dbReference>
<evidence type="ECO:0000256" key="10">
    <source>
        <dbReference type="ARBA" id="ARBA00023237"/>
    </source>
</evidence>
<reference evidence="16 17" key="1">
    <citation type="submission" date="2024-03" db="EMBL/GenBank/DDBJ databases">
        <authorList>
            <person name="Jo J.-H."/>
        </authorList>
    </citation>
    <scope>NUCLEOTIDE SEQUENCE [LARGE SCALE GENOMIC DNA]</scope>
    <source>
        <strain evidence="16 17">PS1R-30</strain>
    </source>
</reference>
<keyword evidence="6" id="KW-0408">Iron</keyword>
<evidence type="ECO:0000256" key="9">
    <source>
        <dbReference type="ARBA" id="ARBA00023136"/>
    </source>
</evidence>
<feature type="signal peptide" evidence="13">
    <location>
        <begin position="1"/>
        <end position="21"/>
    </location>
</feature>
<dbReference type="EMBL" id="JBBHJZ010000004">
    <property type="protein sequence ID" value="MEJ5978833.1"/>
    <property type="molecule type" value="Genomic_DNA"/>
</dbReference>
<dbReference type="RefSeq" id="WP_339588769.1">
    <property type="nucleotide sequence ID" value="NZ_JBBHJZ010000004.1"/>
</dbReference>
<dbReference type="InterPro" id="IPR039426">
    <property type="entry name" value="TonB-dep_rcpt-like"/>
</dbReference>
<dbReference type="InterPro" id="IPR037066">
    <property type="entry name" value="Plug_dom_sf"/>
</dbReference>
<evidence type="ECO:0000256" key="8">
    <source>
        <dbReference type="ARBA" id="ARBA00023077"/>
    </source>
</evidence>
<dbReference type="InterPro" id="IPR000531">
    <property type="entry name" value="Beta-barrel_TonB"/>
</dbReference>
<dbReference type="Gene3D" id="2.170.130.10">
    <property type="entry name" value="TonB-dependent receptor, plug domain"/>
    <property type="match status" value="1"/>
</dbReference>
<evidence type="ECO:0000256" key="1">
    <source>
        <dbReference type="ARBA" id="ARBA00004571"/>
    </source>
</evidence>
<evidence type="ECO:0000256" key="4">
    <source>
        <dbReference type="ARBA" id="ARBA00022496"/>
    </source>
</evidence>
<dbReference type="Proteomes" id="UP001361239">
    <property type="component" value="Unassembled WGS sequence"/>
</dbReference>
<keyword evidence="13" id="KW-0732">Signal</keyword>
<keyword evidence="5 11" id="KW-0812">Transmembrane</keyword>
<name>A0ABU8S0Q6_9SPHN</name>
<sequence length="842" mass="90787">MRRIRVIALLGASILATPVAAQDMPGTAQAREEDGLAVSNDIVVTARRREETLQDVPQTVNVVTSDQIDKLNVRTLNDIQSLVPGLTLSGGGSFSTTATVRGVAFNVEASGNNPTIEFYLNDAPISSNFLFQSLFDVGQFELLRGPQGTLRGRASPSGSITVTTKRPDLTQAGVIMNATATDTHAYKIDGALNVPIIENVLGLRIAGVADWNQNDRVRTIRAIDDPTHSLDPFRSTQAIRASARFEPADFASFNFMAQILDQKNGNYQQVQSASLVTGQPLTGQLIRPYDRLAITDLGSRAGQYQQMYVWNAEFRFAGQKLNYTGTHNKQDLVSISDNDSADYFAPPRFAVRERTFADPVGNRQVCSGNQDGLRLSLTNGEYYQCTNSLASRNSHELRLSSDAPIAGIFDYVVGALYDKNTNQNYLTQETPLLAAPTFLLAVNLTPIISLSGSTEKSFFGNLTAKLGGFELSGGLRHINYKNYSSISVSGATLNDVTNDDKATVYTGSLKYKFNDSLMAYALVGSSWRPGVRVVGNFSARQSARERSFLNLDPETSTSYEAGIKASFMDGRGRINLSVFQQDFDNYVFRGPGVYYVNYRALTATVTVPEVASFNYVAAVPVRVRGIEGEASFKITPNWGITANASYADGKIRGGTIACNDLNGDGIPDANSVQPTLAQLQAAVGAGQNVAQCSGFRSRANLTPKFNANLQTEAGFKIGPVDAFARGLATYTGSNDGDPNNSFDDVGDYTVVNLYAGLRDPEGAWEISLFAKNVFNKRVVFAGGGNFGVGTAPETTTLTTLTFGPTGQPTGSVSSSFSAPYYPVSILPPRELGISMRFAFGSR</sequence>
<protein>
    <submittedName>
        <fullName evidence="16">TonB-dependent receptor</fullName>
    </submittedName>
</protein>
<dbReference type="PANTHER" id="PTHR32552">
    <property type="entry name" value="FERRICHROME IRON RECEPTOR-RELATED"/>
    <property type="match status" value="1"/>
</dbReference>
<keyword evidence="2 11" id="KW-0813">Transport</keyword>
<evidence type="ECO:0000256" key="7">
    <source>
        <dbReference type="ARBA" id="ARBA00023065"/>
    </source>
</evidence>
<dbReference type="SUPFAM" id="SSF56935">
    <property type="entry name" value="Porins"/>
    <property type="match status" value="1"/>
</dbReference>
<keyword evidence="8 12" id="KW-0798">TonB box</keyword>
<dbReference type="Gene3D" id="2.40.170.20">
    <property type="entry name" value="TonB-dependent receptor, beta-barrel domain"/>
    <property type="match status" value="1"/>
</dbReference>
<evidence type="ECO:0000259" key="14">
    <source>
        <dbReference type="Pfam" id="PF00593"/>
    </source>
</evidence>
<gene>
    <name evidence="16" type="ORF">WG901_19425</name>
</gene>
<keyword evidence="10 11" id="KW-0998">Cell outer membrane</keyword>
<keyword evidence="3 11" id="KW-1134">Transmembrane beta strand</keyword>
<keyword evidence="4" id="KW-0410">Iron transport</keyword>
<feature type="domain" description="TonB-dependent receptor-like beta-barrel" evidence="14">
    <location>
        <begin position="284"/>
        <end position="773"/>
    </location>
</feature>
<feature type="chain" id="PRO_5047221158" evidence="13">
    <location>
        <begin position="22"/>
        <end position="842"/>
    </location>
</feature>
<evidence type="ECO:0000259" key="15">
    <source>
        <dbReference type="Pfam" id="PF07715"/>
    </source>
</evidence>
<keyword evidence="7" id="KW-0406">Ion transport</keyword>
<evidence type="ECO:0000256" key="3">
    <source>
        <dbReference type="ARBA" id="ARBA00022452"/>
    </source>
</evidence>
<comment type="subcellular location">
    <subcellularLocation>
        <location evidence="1 11">Cell outer membrane</location>
        <topology evidence="1 11">Multi-pass membrane protein</topology>
    </subcellularLocation>
</comment>
<keyword evidence="9 11" id="KW-0472">Membrane</keyword>
<evidence type="ECO:0000256" key="11">
    <source>
        <dbReference type="PROSITE-ProRule" id="PRU01360"/>
    </source>
</evidence>
<dbReference type="PANTHER" id="PTHR32552:SF81">
    <property type="entry name" value="TONB-DEPENDENT OUTER MEMBRANE RECEPTOR"/>
    <property type="match status" value="1"/>
</dbReference>
<dbReference type="Pfam" id="PF00593">
    <property type="entry name" value="TonB_dep_Rec_b-barrel"/>
    <property type="match status" value="1"/>
</dbReference>
<comment type="caution">
    <text evidence="16">The sequence shown here is derived from an EMBL/GenBank/DDBJ whole genome shotgun (WGS) entry which is preliminary data.</text>
</comment>
<keyword evidence="16" id="KW-0675">Receptor</keyword>
<accession>A0ABU8S0Q6</accession>
<evidence type="ECO:0000256" key="12">
    <source>
        <dbReference type="RuleBase" id="RU003357"/>
    </source>
</evidence>
<organism evidence="16 17">
    <name type="scientific">Novosphingobium anseongense</name>
    <dbReference type="NCBI Taxonomy" id="3133436"/>
    <lineage>
        <taxon>Bacteria</taxon>
        <taxon>Pseudomonadati</taxon>
        <taxon>Pseudomonadota</taxon>
        <taxon>Alphaproteobacteria</taxon>
        <taxon>Sphingomonadales</taxon>
        <taxon>Sphingomonadaceae</taxon>
        <taxon>Novosphingobium</taxon>
    </lineage>
</organism>
<evidence type="ECO:0000256" key="5">
    <source>
        <dbReference type="ARBA" id="ARBA00022692"/>
    </source>
</evidence>
<evidence type="ECO:0000313" key="17">
    <source>
        <dbReference type="Proteomes" id="UP001361239"/>
    </source>
</evidence>
<dbReference type="InterPro" id="IPR036942">
    <property type="entry name" value="Beta-barrel_TonB_sf"/>
</dbReference>
<keyword evidence="17" id="KW-1185">Reference proteome</keyword>
<dbReference type="PROSITE" id="PS52016">
    <property type="entry name" value="TONB_DEPENDENT_REC_3"/>
    <property type="match status" value="1"/>
</dbReference>
<proteinExistence type="inferred from homology"/>
<evidence type="ECO:0000256" key="6">
    <source>
        <dbReference type="ARBA" id="ARBA00023004"/>
    </source>
</evidence>
<evidence type="ECO:0000256" key="2">
    <source>
        <dbReference type="ARBA" id="ARBA00022448"/>
    </source>
</evidence>